<dbReference type="EMBL" id="JYDQ01000048">
    <property type="protein sequence ID" value="KRY18303.1"/>
    <property type="molecule type" value="Genomic_DNA"/>
</dbReference>
<protein>
    <submittedName>
        <fullName evidence="1">Uncharacterized protein</fullName>
    </submittedName>
</protein>
<name>A0A0V1A0D6_9BILA</name>
<dbReference type="Proteomes" id="UP000054783">
    <property type="component" value="Unassembled WGS sequence"/>
</dbReference>
<reference evidence="1 2" key="1">
    <citation type="submission" date="2015-01" db="EMBL/GenBank/DDBJ databases">
        <title>Evolution of Trichinella species and genotypes.</title>
        <authorList>
            <person name="Korhonen P.K."/>
            <person name="Edoardo P."/>
            <person name="Giuseppe L.R."/>
            <person name="Gasser R.B."/>
        </authorList>
    </citation>
    <scope>NUCLEOTIDE SEQUENCE [LARGE SCALE GENOMIC DNA]</scope>
    <source>
        <strain evidence="1">ISS2496</strain>
    </source>
</reference>
<gene>
    <name evidence="1" type="ORF">T12_2918</name>
</gene>
<sequence>MKPEKIFFTVDERVSCIAFVVQFFLAFGALQTTGVVFTVEHFENEPIQNWLFTSGAIGKLYWKMKKNNNNCQKSVIFFVLGRDVKFPSRKLKADGTLMAAN</sequence>
<proteinExistence type="predicted"/>
<accession>A0A0V1A0D6</accession>
<evidence type="ECO:0000313" key="2">
    <source>
        <dbReference type="Proteomes" id="UP000054783"/>
    </source>
</evidence>
<organism evidence="1 2">
    <name type="scientific">Trichinella patagoniensis</name>
    <dbReference type="NCBI Taxonomy" id="990121"/>
    <lineage>
        <taxon>Eukaryota</taxon>
        <taxon>Metazoa</taxon>
        <taxon>Ecdysozoa</taxon>
        <taxon>Nematoda</taxon>
        <taxon>Enoplea</taxon>
        <taxon>Dorylaimia</taxon>
        <taxon>Trichinellida</taxon>
        <taxon>Trichinellidae</taxon>
        <taxon>Trichinella</taxon>
    </lineage>
</organism>
<comment type="caution">
    <text evidence="1">The sequence shown here is derived from an EMBL/GenBank/DDBJ whole genome shotgun (WGS) entry which is preliminary data.</text>
</comment>
<keyword evidence="2" id="KW-1185">Reference proteome</keyword>
<evidence type="ECO:0000313" key="1">
    <source>
        <dbReference type="EMBL" id="KRY18303.1"/>
    </source>
</evidence>
<dbReference type="AlphaFoldDB" id="A0A0V1A0D6"/>